<comment type="caution">
    <text evidence="2">The sequence shown here is derived from an EMBL/GenBank/DDBJ whole genome shotgun (WGS) entry which is preliminary data.</text>
</comment>
<dbReference type="Pfam" id="PF03869">
    <property type="entry name" value="Arc"/>
    <property type="match status" value="1"/>
</dbReference>
<organism evidence="2 3">
    <name type="scientific">Pseudomonas aeruginosa</name>
    <dbReference type="NCBI Taxonomy" id="287"/>
    <lineage>
        <taxon>Bacteria</taxon>
        <taxon>Pseudomonadati</taxon>
        <taxon>Pseudomonadota</taxon>
        <taxon>Gammaproteobacteria</taxon>
        <taxon>Pseudomonadales</taxon>
        <taxon>Pseudomonadaceae</taxon>
        <taxon>Pseudomonas</taxon>
    </lineage>
</organism>
<sequence length="140" mass="15520">MSREDPQFKLRMPQELRLQAEQAAKAAGRSINAELVARIESSFLNSSTQETLISAKRAKELALLARTAIPNEIRKRAIMAIQRAVSLGHTEAYANLTDLSLEVGIPDEDLDNLISPIIKELEKAGYNAKLDDITTLTIEF</sequence>
<dbReference type="InterPro" id="IPR013321">
    <property type="entry name" value="Arc_rbn_hlx_hlx"/>
</dbReference>
<dbReference type="InterPro" id="IPR005569">
    <property type="entry name" value="Arc_DNA-bd_dom"/>
</dbReference>
<name>A0A844NQR1_PSEAI</name>
<dbReference type="Gene3D" id="1.10.1220.10">
    <property type="entry name" value="Met repressor-like"/>
    <property type="match status" value="1"/>
</dbReference>
<accession>A0A844NQR1</accession>
<dbReference type="InterPro" id="IPR010985">
    <property type="entry name" value="Ribbon_hlx_hlx"/>
</dbReference>
<dbReference type="Proteomes" id="UP000433532">
    <property type="component" value="Unassembled WGS sequence"/>
</dbReference>
<dbReference type="SUPFAM" id="SSF47598">
    <property type="entry name" value="Ribbon-helix-helix"/>
    <property type="match status" value="1"/>
</dbReference>
<dbReference type="RefSeq" id="WP_021264263.1">
    <property type="nucleotide sequence ID" value="NZ_CP045552.2"/>
</dbReference>
<feature type="domain" description="Arc-like DNA binding" evidence="1">
    <location>
        <begin position="2"/>
        <end position="47"/>
    </location>
</feature>
<reference evidence="2 3" key="1">
    <citation type="submission" date="2019-11" db="EMBL/GenBank/DDBJ databases">
        <title>Genomes of ocular Pseudomonas aeruginosa isolates.</title>
        <authorList>
            <person name="Khan M."/>
            <person name="Rice S.A."/>
            <person name="Willcox M.D.P."/>
            <person name="Stapleton F."/>
        </authorList>
    </citation>
    <scope>NUCLEOTIDE SEQUENCE [LARGE SCALE GENOMIC DNA]</scope>
    <source>
        <strain evidence="2 3">PA221</strain>
    </source>
</reference>
<protein>
    <submittedName>
        <fullName evidence="2">Arc family DNA-binding protein</fullName>
    </submittedName>
</protein>
<evidence type="ECO:0000313" key="2">
    <source>
        <dbReference type="EMBL" id="MUI37985.1"/>
    </source>
</evidence>
<dbReference type="GO" id="GO:0003677">
    <property type="term" value="F:DNA binding"/>
    <property type="evidence" value="ECO:0007669"/>
    <property type="project" value="UniProtKB-KW"/>
</dbReference>
<evidence type="ECO:0000313" key="3">
    <source>
        <dbReference type="Proteomes" id="UP000433532"/>
    </source>
</evidence>
<proteinExistence type="predicted"/>
<dbReference type="EMBL" id="WOAD01000024">
    <property type="protein sequence ID" value="MUI37985.1"/>
    <property type="molecule type" value="Genomic_DNA"/>
</dbReference>
<gene>
    <name evidence="2" type="ORF">GNQ48_23560</name>
</gene>
<dbReference type="AlphaFoldDB" id="A0A844NQR1"/>
<dbReference type="GO" id="GO:0006355">
    <property type="term" value="P:regulation of DNA-templated transcription"/>
    <property type="evidence" value="ECO:0007669"/>
    <property type="project" value="InterPro"/>
</dbReference>
<keyword evidence="2" id="KW-0238">DNA-binding</keyword>
<evidence type="ECO:0000259" key="1">
    <source>
        <dbReference type="Pfam" id="PF03869"/>
    </source>
</evidence>